<dbReference type="SUPFAM" id="SSF101898">
    <property type="entry name" value="NHL repeat"/>
    <property type="match status" value="1"/>
</dbReference>
<protein>
    <recommendedName>
        <fullName evidence="3">WD40 repeat-like protein</fullName>
    </recommendedName>
</protein>
<reference evidence="1 2" key="1">
    <citation type="journal article" date="2019" name="Nat. Ecol. Evol.">
        <title>Megaphylogeny resolves global patterns of mushroom evolution.</title>
        <authorList>
            <person name="Varga T."/>
            <person name="Krizsan K."/>
            <person name="Foldi C."/>
            <person name="Dima B."/>
            <person name="Sanchez-Garcia M."/>
            <person name="Sanchez-Ramirez S."/>
            <person name="Szollosi G.J."/>
            <person name="Szarkandi J.G."/>
            <person name="Papp V."/>
            <person name="Albert L."/>
            <person name="Andreopoulos W."/>
            <person name="Angelini C."/>
            <person name="Antonin V."/>
            <person name="Barry K.W."/>
            <person name="Bougher N.L."/>
            <person name="Buchanan P."/>
            <person name="Buyck B."/>
            <person name="Bense V."/>
            <person name="Catcheside P."/>
            <person name="Chovatia M."/>
            <person name="Cooper J."/>
            <person name="Damon W."/>
            <person name="Desjardin D."/>
            <person name="Finy P."/>
            <person name="Geml J."/>
            <person name="Haridas S."/>
            <person name="Hughes K."/>
            <person name="Justo A."/>
            <person name="Karasinski D."/>
            <person name="Kautmanova I."/>
            <person name="Kiss B."/>
            <person name="Kocsube S."/>
            <person name="Kotiranta H."/>
            <person name="LaButti K.M."/>
            <person name="Lechner B.E."/>
            <person name="Liimatainen K."/>
            <person name="Lipzen A."/>
            <person name="Lukacs Z."/>
            <person name="Mihaltcheva S."/>
            <person name="Morgado L.N."/>
            <person name="Niskanen T."/>
            <person name="Noordeloos M.E."/>
            <person name="Ohm R.A."/>
            <person name="Ortiz-Santana B."/>
            <person name="Ovrebo C."/>
            <person name="Racz N."/>
            <person name="Riley R."/>
            <person name="Savchenko A."/>
            <person name="Shiryaev A."/>
            <person name="Soop K."/>
            <person name="Spirin V."/>
            <person name="Szebenyi C."/>
            <person name="Tomsovsky M."/>
            <person name="Tulloss R.E."/>
            <person name="Uehling J."/>
            <person name="Grigoriev I.V."/>
            <person name="Vagvolgyi C."/>
            <person name="Papp T."/>
            <person name="Martin F.M."/>
            <person name="Miettinen O."/>
            <person name="Hibbett D.S."/>
            <person name="Nagy L.G."/>
        </authorList>
    </citation>
    <scope>NUCLEOTIDE SEQUENCE [LARGE SCALE GENOMIC DNA]</scope>
    <source>
        <strain evidence="1 2">CBS 962.96</strain>
    </source>
</reference>
<keyword evidence="2" id="KW-1185">Reference proteome</keyword>
<dbReference type="Proteomes" id="UP000297245">
    <property type="component" value="Unassembled WGS sequence"/>
</dbReference>
<dbReference type="EMBL" id="ML179083">
    <property type="protein sequence ID" value="THV01937.1"/>
    <property type="molecule type" value="Genomic_DNA"/>
</dbReference>
<name>A0A4S8MH13_DENBC</name>
<evidence type="ECO:0008006" key="3">
    <source>
        <dbReference type="Google" id="ProtNLM"/>
    </source>
</evidence>
<dbReference type="OrthoDB" id="2654453at2759"/>
<organism evidence="1 2">
    <name type="scientific">Dendrothele bispora (strain CBS 962.96)</name>
    <dbReference type="NCBI Taxonomy" id="1314807"/>
    <lineage>
        <taxon>Eukaryota</taxon>
        <taxon>Fungi</taxon>
        <taxon>Dikarya</taxon>
        <taxon>Basidiomycota</taxon>
        <taxon>Agaricomycotina</taxon>
        <taxon>Agaricomycetes</taxon>
        <taxon>Agaricomycetidae</taxon>
        <taxon>Agaricales</taxon>
        <taxon>Agaricales incertae sedis</taxon>
        <taxon>Dendrothele</taxon>
    </lineage>
</organism>
<evidence type="ECO:0000313" key="2">
    <source>
        <dbReference type="Proteomes" id="UP000297245"/>
    </source>
</evidence>
<gene>
    <name evidence="1" type="ORF">K435DRAFT_654464</name>
</gene>
<dbReference type="AlphaFoldDB" id="A0A4S8MH13"/>
<sequence length="221" mass="24213">MTFQVDKVKPGQDGTKIWCLPTGRLLDSPVGAGDRGITTALVWITRPDVEDGLAYGTEEGYLSMWKRHRKEEEFTEVFSDRLNGGNLGQEISAMAYDPNSGQLTISHRAEVIHRFTVDGALHPTPVKSVAISKHWPQAVAFGQTGIRGPEIWSFGREDGGLHVLDHEGKILRTRSTGTVIGDAVVSLKEDAIIIGDVTQGIALYKLSTLDRVKTFSIPCDE</sequence>
<accession>A0A4S8MH13</accession>
<proteinExistence type="predicted"/>
<evidence type="ECO:0000313" key="1">
    <source>
        <dbReference type="EMBL" id="THV01937.1"/>
    </source>
</evidence>